<dbReference type="EMBL" id="CAKKMG010000213">
    <property type="protein sequence ID" value="CAH0319200.1"/>
    <property type="molecule type" value="Genomic_DNA"/>
</dbReference>
<evidence type="ECO:0000313" key="2">
    <source>
        <dbReference type="Proteomes" id="UP000789326"/>
    </source>
</evidence>
<name>A0A9W4L7U3_9BACI</name>
<gene>
    <name evidence="1" type="ORF">SRABI133_05260</name>
</gene>
<organism evidence="1 2">
    <name type="scientific">Peribacillus simplex</name>
    <dbReference type="NCBI Taxonomy" id="1478"/>
    <lineage>
        <taxon>Bacteria</taxon>
        <taxon>Bacillati</taxon>
        <taxon>Bacillota</taxon>
        <taxon>Bacilli</taxon>
        <taxon>Bacillales</taxon>
        <taxon>Bacillaceae</taxon>
        <taxon>Peribacillus</taxon>
    </lineage>
</organism>
<dbReference type="Proteomes" id="UP000789326">
    <property type="component" value="Unassembled WGS sequence"/>
</dbReference>
<dbReference type="AlphaFoldDB" id="A0A9W4L7U3"/>
<reference evidence="1" key="1">
    <citation type="submission" date="2021-11" db="EMBL/GenBank/DDBJ databases">
        <authorList>
            <person name="Bulgarelli D."/>
        </authorList>
    </citation>
    <scope>NUCLEOTIDE SEQUENCE</scope>
    <source>
        <strain evidence="1">Bi133</strain>
    </source>
</reference>
<protein>
    <submittedName>
        <fullName evidence="1">Uncharacterized protein</fullName>
    </submittedName>
</protein>
<comment type="caution">
    <text evidence="1">The sequence shown here is derived from an EMBL/GenBank/DDBJ whole genome shotgun (WGS) entry which is preliminary data.</text>
</comment>
<proteinExistence type="predicted"/>
<accession>A0A9W4L7U3</accession>
<sequence>MLIVLTIHDVLRTNFELLAEDVFHDEVRSEQVSGENFVNPHEHHDERELSLSMLHDLHLEPIQK</sequence>
<evidence type="ECO:0000313" key="1">
    <source>
        <dbReference type="EMBL" id="CAH0319200.1"/>
    </source>
</evidence>